<dbReference type="InterPro" id="IPR052198">
    <property type="entry name" value="IorB_Oxidoreductase"/>
</dbReference>
<evidence type="ECO:0000313" key="3">
    <source>
        <dbReference type="EMBL" id="HHP81355.1"/>
    </source>
</evidence>
<dbReference type="EMBL" id="DRZI01000062">
    <property type="protein sequence ID" value="HHP81355.1"/>
    <property type="molecule type" value="Genomic_DNA"/>
</dbReference>
<sequence>MKLDILIAGVGGQGIITMGSIIGEICVKMGLNVRIAETHGMAQRGGAVEVFIRIGDIDAPLIPLASADYVVALEMIESLRALKYLKRCGWLLLSNIYLPPPNIDKVPTKSQITETLSKLPINVLLIDVEKIVNEMKDSRVVNIAMLGALLSFKDVEVFLPIDIAEDVVEKKLGETNKKALIMGYKQAIYESDRKFVNCVDRDS</sequence>
<dbReference type="InterPro" id="IPR002869">
    <property type="entry name" value="Pyrv_flavodox_OxRed_cen"/>
</dbReference>
<keyword evidence="3" id="KW-0670">Pyruvate</keyword>
<keyword evidence="1" id="KW-0560">Oxidoreductase</keyword>
<reference evidence="3" key="1">
    <citation type="journal article" date="2020" name="mSystems">
        <title>Genome- and Community-Level Interaction Insights into Carbon Utilization and Element Cycling Functions of Hydrothermarchaeota in Hydrothermal Sediment.</title>
        <authorList>
            <person name="Zhou Z."/>
            <person name="Liu Y."/>
            <person name="Xu W."/>
            <person name="Pan J."/>
            <person name="Luo Z.H."/>
            <person name="Li M."/>
        </authorList>
    </citation>
    <scope>NUCLEOTIDE SEQUENCE [LARGE SCALE GENOMIC DNA]</scope>
    <source>
        <strain evidence="3">SpSt-1121</strain>
    </source>
</reference>
<name>A0A7C5TGP8_9CREN</name>
<dbReference type="Gene3D" id="3.40.920.10">
    <property type="entry name" value="Pyruvate-ferredoxin oxidoreductase, PFOR, domain III"/>
    <property type="match status" value="1"/>
</dbReference>
<proteinExistence type="predicted"/>
<dbReference type="GO" id="GO:0016903">
    <property type="term" value="F:oxidoreductase activity, acting on the aldehyde or oxo group of donors"/>
    <property type="evidence" value="ECO:0007669"/>
    <property type="project" value="InterPro"/>
</dbReference>
<protein>
    <submittedName>
        <fullName evidence="3">Indolepyruvate ferredoxin oxidoreductase subunit beta</fullName>
    </submittedName>
</protein>
<gene>
    <name evidence="3" type="ORF">ENM84_01675</name>
</gene>
<dbReference type="Pfam" id="PF01558">
    <property type="entry name" value="POR"/>
    <property type="match status" value="1"/>
</dbReference>
<dbReference type="InterPro" id="IPR019752">
    <property type="entry name" value="Pyrv/ketoisovalerate_OxRed_cat"/>
</dbReference>
<feature type="domain" description="Pyruvate/ketoisovalerate oxidoreductase catalytic" evidence="2">
    <location>
        <begin position="11"/>
        <end position="184"/>
    </location>
</feature>
<comment type="caution">
    <text evidence="3">The sequence shown here is derived from an EMBL/GenBank/DDBJ whole genome shotgun (WGS) entry which is preliminary data.</text>
</comment>
<dbReference type="SUPFAM" id="SSF53323">
    <property type="entry name" value="Pyruvate-ferredoxin oxidoreductase, PFOR, domain III"/>
    <property type="match status" value="1"/>
</dbReference>
<accession>A0A7C5TGP8</accession>
<evidence type="ECO:0000256" key="1">
    <source>
        <dbReference type="ARBA" id="ARBA00023002"/>
    </source>
</evidence>
<dbReference type="PANTHER" id="PTHR43854">
    <property type="entry name" value="INDOLEPYRUVATE OXIDOREDUCTASE SUBUNIT IORB"/>
    <property type="match status" value="1"/>
</dbReference>
<dbReference type="PANTHER" id="PTHR43854:SF1">
    <property type="entry name" value="INDOLEPYRUVATE OXIDOREDUCTASE SUBUNIT IORB"/>
    <property type="match status" value="1"/>
</dbReference>
<dbReference type="AlphaFoldDB" id="A0A7C5TGP8"/>
<evidence type="ECO:0000259" key="2">
    <source>
        <dbReference type="Pfam" id="PF01558"/>
    </source>
</evidence>
<organism evidence="3">
    <name type="scientific">Ignisphaera aggregans</name>
    <dbReference type="NCBI Taxonomy" id="334771"/>
    <lineage>
        <taxon>Archaea</taxon>
        <taxon>Thermoproteota</taxon>
        <taxon>Thermoprotei</taxon>
        <taxon>Desulfurococcales</taxon>
        <taxon>Desulfurococcaceae</taxon>
        <taxon>Ignisphaera</taxon>
    </lineage>
</organism>